<evidence type="ECO:0000256" key="13">
    <source>
        <dbReference type="SAM" id="MobiDB-lite"/>
    </source>
</evidence>
<keyword evidence="18" id="KW-1185">Reference proteome</keyword>
<keyword evidence="14" id="KW-0732">Signal</keyword>
<keyword evidence="2 11" id="KW-0813">Transport</keyword>
<feature type="signal peptide" evidence="14">
    <location>
        <begin position="1"/>
        <end position="23"/>
    </location>
</feature>
<protein>
    <submittedName>
        <fullName evidence="17">TonB-dependent receptor</fullName>
    </submittedName>
</protein>
<feature type="compositionally biased region" description="Polar residues" evidence="13">
    <location>
        <begin position="33"/>
        <end position="43"/>
    </location>
</feature>
<evidence type="ECO:0000256" key="9">
    <source>
        <dbReference type="ARBA" id="ARBA00023136"/>
    </source>
</evidence>
<evidence type="ECO:0000256" key="14">
    <source>
        <dbReference type="SAM" id="SignalP"/>
    </source>
</evidence>
<dbReference type="Gene3D" id="2.40.170.20">
    <property type="entry name" value="TonB-dependent receptor, beta-barrel domain"/>
    <property type="match status" value="1"/>
</dbReference>
<keyword evidence="17" id="KW-0675">Receptor</keyword>
<keyword evidence="3 11" id="KW-1134">Transmembrane beta strand</keyword>
<evidence type="ECO:0000256" key="12">
    <source>
        <dbReference type="RuleBase" id="RU003357"/>
    </source>
</evidence>
<evidence type="ECO:0000256" key="10">
    <source>
        <dbReference type="ARBA" id="ARBA00023237"/>
    </source>
</evidence>
<comment type="caution">
    <text evidence="17">The sequence shown here is derived from an EMBL/GenBank/DDBJ whole genome shotgun (WGS) entry which is preliminary data.</text>
</comment>
<evidence type="ECO:0000256" key="1">
    <source>
        <dbReference type="ARBA" id="ARBA00004571"/>
    </source>
</evidence>
<accession>A0ABT6N213</accession>
<dbReference type="InterPro" id="IPR000531">
    <property type="entry name" value="Beta-barrel_TonB"/>
</dbReference>
<gene>
    <name evidence="17" type="ORF">QGN17_11345</name>
</gene>
<feature type="chain" id="PRO_5047373562" evidence="14">
    <location>
        <begin position="24"/>
        <end position="809"/>
    </location>
</feature>
<keyword evidence="6" id="KW-0408">Iron</keyword>
<dbReference type="Pfam" id="PF00593">
    <property type="entry name" value="TonB_dep_Rec_b-barrel"/>
    <property type="match status" value="1"/>
</dbReference>
<sequence length="809" mass="86747">MIYWHKSTLALFGAASIPAIALAQSAPAPANMPQPSGTASTADGAQPGAGEIIVTALRRSDSILKTPAAITAITGGDLRARGVVNLSSVQNVAPSVNIASGRDGLQIAIRGVTTTDTSSKGEQDIAFSVDGVNIGRGKARAGAFFDIDRIEVLRGPQGTLYGRSSTGGAINVITNKPKLGEFSGYLNAEYGNYDTKRIEGAINIPLGDKVAFRASASANDRDGYSKPIDYSPTYNGTLYHFASGEARARNDQKDATGRFSLLAQPSDDVTLRLTATVGHQGGAGSAPALETELKAHHDTGSAALSILTNPVPAFLDNNFQQYDASLNWKFGGVQLDVLGSYQHMHYRQQAPSVQDVAANGGGVVNETFMGPGSFGPTFQFYYQQDLVKTVQGEARLSNVNPGHVDWVAGVNYYRENAGENGQSWNALIDDPLDPSAYTFQAGPVNKTVHKAVGVFGQATFHLTDTLGIVGGVRYTHDQIARVGTFALPFNFAASPPVPYPDENGDAICHYPDYCVGAPNNGGARDNKVTWRAGINWQLDPRDLIYASVATGFKAGGFNDYDPATGGIGAYAPEQITAYEVGYKGRPFAGLTLSSSLFYYDFSKMQVNSGSYFPNTSTFALYTQTVPATIMGWENELSWRIEKTTTLDGSFTLLHSRFRDFQAGEYAFTGDPVSFTGRGLDLTPSFVVTAQLSHVIPMGEGRSLTLRAGTKYSAGYYLSDYADGVRYRQPHFTRSDASITYEFGGHRYSVSAFVQNIENKVQRTSMIGYANGGFPYGGDNTTVPSNLPANNLAFYTTDPRFFGVRASAKF</sequence>
<feature type="domain" description="TonB-dependent receptor plug" evidence="16">
    <location>
        <begin position="64"/>
        <end position="169"/>
    </location>
</feature>
<dbReference type="PROSITE" id="PS52016">
    <property type="entry name" value="TONB_DEPENDENT_REC_3"/>
    <property type="match status" value="1"/>
</dbReference>
<keyword evidence="4" id="KW-0410">Iron transport</keyword>
<evidence type="ECO:0000256" key="7">
    <source>
        <dbReference type="ARBA" id="ARBA00023065"/>
    </source>
</evidence>
<dbReference type="InterPro" id="IPR012910">
    <property type="entry name" value="Plug_dom"/>
</dbReference>
<dbReference type="CDD" id="cd01347">
    <property type="entry name" value="ligand_gated_channel"/>
    <property type="match status" value="1"/>
</dbReference>
<comment type="similarity">
    <text evidence="11 12">Belongs to the TonB-dependent receptor family.</text>
</comment>
<dbReference type="PANTHER" id="PTHR32552:SF81">
    <property type="entry name" value="TONB-DEPENDENT OUTER MEMBRANE RECEPTOR"/>
    <property type="match status" value="1"/>
</dbReference>
<dbReference type="InterPro" id="IPR036942">
    <property type="entry name" value="Beta-barrel_TonB_sf"/>
</dbReference>
<evidence type="ECO:0000256" key="6">
    <source>
        <dbReference type="ARBA" id="ARBA00023004"/>
    </source>
</evidence>
<evidence type="ECO:0000256" key="5">
    <source>
        <dbReference type="ARBA" id="ARBA00022692"/>
    </source>
</evidence>
<dbReference type="Proteomes" id="UP001160625">
    <property type="component" value="Unassembled WGS sequence"/>
</dbReference>
<evidence type="ECO:0000259" key="16">
    <source>
        <dbReference type="Pfam" id="PF07715"/>
    </source>
</evidence>
<keyword evidence="5 11" id="KW-0812">Transmembrane</keyword>
<dbReference type="Pfam" id="PF07715">
    <property type="entry name" value="Plug"/>
    <property type="match status" value="1"/>
</dbReference>
<dbReference type="PANTHER" id="PTHR32552">
    <property type="entry name" value="FERRICHROME IRON RECEPTOR-RELATED"/>
    <property type="match status" value="1"/>
</dbReference>
<evidence type="ECO:0000313" key="17">
    <source>
        <dbReference type="EMBL" id="MDH7639325.1"/>
    </source>
</evidence>
<evidence type="ECO:0000256" key="4">
    <source>
        <dbReference type="ARBA" id="ARBA00022496"/>
    </source>
</evidence>
<keyword evidence="10 11" id="KW-0998">Cell outer membrane</keyword>
<name>A0ABT6N213_9SPHN</name>
<evidence type="ECO:0000256" key="2">
    <source>
        <dbReference type="ARBA" id="ARBA00022448"/>
    </source>
</evidence>
<dbReference type="SUPFAM" id="SSF56935">
    <property type="entry name" value="Porins"/>
    <property type="match status" value="1"/>
</dbReference>
<keyword evidence="7" id="KW-0406">Ion transport</keyword>
<dbReference type="EMBL" id="JARYGZ010000001">
    <property type="protein sequence ID" value="MDH7639325.1"/>
    <property type="molecule type" value="Genomic_DNA"/>
</dbReference>
<keyword evidence="8 12" id="KW-0798">TonB box</keyword>
<reference evidence="17" key="1">
    <citation type="submission" date="2023-04" db="EMBL/GenBank/DDBJ databases">
        <title>Sphingomonas sp. MAHUQ-71 isolated from rice field.</title>
        <authorList>
            <person name="Huq M.A."/>
        </authorList>
    </citation>
    <scope>NUCLEOTIDE SEQUENCE</scope>
    <source>
        <strain evidence="17">MAHUQ-71</strain>
    </source>
</reference>
<evidence type="ECO:0000256" key="11">
    <source>
        <dbReference type="PROSITE-ProRule" id="PRU01360"/>
    </source>
</evidence>
<comment type="subcellular location">
    <subcellularLocation>
        <location evidence="1 11">Cell outer membrane</location>
        <topology evidence="1 11">Multi-pass membrane protein</topology>
    </subcellularLocation>
</comment>
<evidence type="ECO:0000259" key="15">
    <source>
        <dbReference type="Pfam" id="PF00593"/>
    </source>
</evidence>
<feature type="domain" description="TonB-dependent receptor-like beta-barrel" evidence="15">
    <location>
        <begin position="315"/>
        <end position="756"/>
    </location>
</feature>
<proteinExistence type="inferred from homology"/>
<organism evidence="17 18">
    <name type="scientific">Sphingomonas oryzagri</name>
    <dbReference type="NCBI Taxonomy" id="3042314"/>
    <lineage>
        <taxon>Bacteria</taxon>
        <taxon>Pseudomonadati</taxon>
        <taxon>Pseudomonadota</taxon>
        <taxon>Alphaproteobacteria</taxon>
        <taxon>Sphingomonadales</taxon>
        <taxon>Sphingomonadaceae</taxon>
        <taxon>Sphingomonas</taxon>
    </lineage>
</organism>
<evidence type="ECO:0000313" key="18">
    <source>
        <dbReference type="Proteomes" id="UP001160625"/>
    </source>
</evidence>
<evidence type="ECO:0000256" key="8">
    <source>
        <dbReference type="ARBA" id="ARBA00023077"/>
    </source>
</evidence>
<feature type="region of interest" description="Disordered" evidence="13">
    <location>
        <begin position="27"/>
        <end position="46"/>
    </location>
</feature>
<dbReference type="RefSeq" id="WP_281044600.1">
    <property type="nucleotide sequence ID" value="NZ_JARYGZ010000001.1"/>
</dbReference>
<keyword evidence="9 11" id="KW-0472">Membrane</keyword>
<dbReference type="InterPro" id="IPR039426">
    <property type="entry name" value="TonB-dep_rcpt-like"/>
</dbReference>
<evidence type="ECO:0000256" key="3">
    <source>
        <dbReference type="ARBA" id="ARBA00022452"/>
    </source>
</evidence>